<reference evidence="2 3" key="1">
    <citation type="journal article" date="2013" name="PLoS ONE">
        <title>Cultivation and Complete Genome Sequencing of Gloeobacter kilaueensis sp. nov., from a Lava Cave in Kilauea Caldera, Hawai'i.</title>
        <authorList>
            <person name="Saw J.H."/>
            <person name="Schatz M."/>
            <person name="Brown M.V."/>
            <person name="Kunkel D.D."/>
            <person name="Foster J.S."/>
            <person name="Shick H."/>
            <person name="Christensen S."/>
            <person name="Hou S."/>
            <person name="Wan X."/>
            <person name="Donachie S.P."/>
        </authorList>
    </citation>
    <scope>NUCLEOTIDE SEQUENCE [LARGE SCALE GENOMIC DNA]</scope>
    <source>
        <strain evidence="3">JS</strain>
    </source>
</reference>
<dbReference type="RefSeq" id="WP_023173127.1">
    <property type="nucleotide sequence ID" value="NC_022600.1"/>
</dbReference>
<feature type="transmembrane region" description="Helical" evidence="1">
    <location>
        <begin position="87"/>
        <end position="109"/>
    </location>
</feature>
<accession>U5QK57</accession>
<feature type="transmembrane region" description="Helical" evidence="1">
    <location>
        <begin position="55"/>
        <end position="80"/>
    </location>
</feature>
<dbReference type="HOGENOM" id="CLU_1793740_0_0_3"/>
<evidence type="ECO:0000313" key="2">
    <source>
        <dbReference type="EMBL" id="AGY58004.1"/>
    </source>
</evidence>
<keyword evidence="1" id="KW-1133">Transmembrane helix</keyword>
<keyword evidence="1" id="KW-0472">Membrane</keyword>
<keyword evidence="3" id="KW-1185">Reference proteome</keyword>
<evidence type="ECO:0000256" key="1">
    <source>
        <dbReference type="SAM" id="Phobius"/>
    </source>
</evidence>
<dbReference type="KEGG" id="glj:GKIL_1758"/>
<dbReference type="AlphaFoldDB" id="U5QK57"/>
<organism evidence="2 3">
    <name type="scientific">Gloeobacter kilaueensis (strain ATCC BAA-2537 / CCAP 1431/1 / ULC 316 / JS1)</name>
    <dbReference type="NCBI Taxonomy" id="1183438"/>
    <lineage>
        <taxon>Bacteria</taxon>
        <taxon>Bacillati</taxon>
        <taxon>Cyanobacteriota</taxon>
        <taxon>Cyanophyceae</taxon>
        <taxon>Gloeobacterales</taxon>
        <taxon>Gloeobacteraceae</taxon>
        <taxon>Gloeobacter</taxon>
    </lineage>
</organism>
<proteinExistence type="predicted"/>
<dbReference type="EMBL" id="CP003587">
    <property type="protein sequence ID" value="AGY58004.1"/>
    <property type="molecule type" value="Genomic_DNA"/>
</dbReference>
<dbReference type="Proteomes" id="UP000017396">
    <property type="component" value="Chromosome"/>
</dbReference>
<dbReference type="STRING" id="1183438.GKIL_1758"/>
<evidence type="ECO:0000313" key="3">
    <source>
        <dbReference type="Proteomes" id="UP000017396"/>
    </source>
</evidence>
<name>U5QK57_GLOK1</name>
<sequence>MLAKFSRSLMAGIRGLSSRWLAPAALVIAFVFAAIPAMAAELLSNDAQNIDAGQVYTNILTILPFIAIIALLVTIMFVFFLPRYFGYPLVVGALALLANFAPQIVNLLWGRGDDAVTAGAELFLPEQISELPVSSPSKSLHLRG</sequence>
<gene>
    <name evidence="2" type="ORF">GKIL_1758</name>
</gene>
<keyword evidence="1" id="KW-0812">Transmembrane</keyword>
<protein>
    <submittedName>
        <fullName evidence="2">Uncharacterized protein</fullName>
    </submittedName>
</protein>